<dbReference type="PANTHER" id="PTHR43628:SF11">
    <property type="entry name" value="PROTEIN DSF2"/>
    <property type="match status" value="1"/>
</dbReference>
<sequence length="89" mass="10112">MAEAGFCYAQGQGCKKDLKKAAKYYRMAEAKGMSMVGNSWIYKPKYADESKDDERQGRGAKPPTPEKKPRDKSRTRTIFGRKKSISQRS</sequence>
<dbReference type="InterPro" id="IPR052945">
    <property type="entry name" value="Mitotic_Regulator"/>
</dbReference>
<evidence type="ECO:0000256" key="1">
    <source>
        <dbReference type="SAM" id="MobiDB-lite"/>
    </source>
</evidence>
<feature type="compositionally biased region" description="Basic residues" evidence="1">
    <location>
        <begin position="75"/>
        <end position="89"/>
    </location>
</feature>
<dbReference type="Proteomes" id="UP001590951">
    <property type="component" value="Unassembled WGS sequence"/>
</dbReference>
<proteinExistence type="predicted"/>
<feature type="compositionally biased region" description="Basic and acidic residues" evidence="1">
    <location>
        <begin position="64"/>
        <end position="74"/>
    </location>
</feature>
<dbReference type="EMBL" id="JBHFEH010000018">
    <property type="protein sequence ID" value="KAL2053818.1"/>
    <property type="molecule type" value="Genomic_DNA"/>
</dbReference>
<dbReference type="InterPro" id="IPR011990">
    <property type="entry name" value="TPR-like_helical_dom_sf"/>
</dbReference>
<evidence type="ECO:0000313" key="3">
    <source>
        <dbReference type="Proteomes" id="UP001590951"/>
    </source>
</evidence>
<evidence type="ECO:0000313" key="2">
    <source>
        <dbReference type="EMBL" id="KAL2053818.1"/>
    </source>
</evidence>
<dbReference type="Gene3D" id="1.25.40.10">
    <property type="entry name" value="Tetratricopeptide repeat domain"/>
    <property type="match status" value="1"/>
</dbReference>
<accession>A0ABR4B7H7</accession>
<organism evidence="2 3">
    <name type="scientific">Lepraria finkii</name>
    <dbReference type="NCBI Taxonomy" id="1340010"/>
    <lineage>
        <taxon>Eukaryota</taxon>
        <taxon>Fungi</taxon>
        <taxon>Dikarya</taxon>
        <taxon>Ascomycota</taxon>
        <taxon>Pezizomycotina</taxon>
        <taxon>Lecanoromycetes</taxon>
        <taxon>OSLEUM clade</taxon>
        <taxon>Lecanoromycetidae</taxon>
        <taxon>Lecanorales</taxon>
        <taxon>Lecanorineae</taxon>
        <taxon>Stereocaulaceae</taxon>
        <taxon>Lepraria</taxon>
    </lineage>
</organism>
<gene>
    <name evidence="2" type="ORF">ABVK25_005747</name>
</gene>
<reference evidence="2 3" key="1">
    <citation type="submission" date="2024-09" db="EMBL/GenBank/DDBJ databases">
        <title>Rethinking Asexuality: The Enigmatic Case of Functional Sexual Genes in Lepraria (Stereocaulaceae).</title>
        <authorList>
            <person name="Doellman M."/>
            <person name="Sun Y."/>
            <person name="Barcenas-Pena A."/>
            <person name="Lumbsch H.T."/>
            <person name="Grewe F."/>
        </authorList>
    </citation>
    <scope>NUCLEOTIDE SEQUENCE [LARGE SCALE GENOMIC DNA]</scope>
    <source>
        <strain evidence="2 3">Grewe 0041</strain>
    </source>
</reference>
<dbReference type="SUPFAM" id="SSF81901">
    <property type="entry name" value="HCP-like"/>
    <property type="match status" value="1"/>
</dbReference>
<name>A0ABR4B7H7_9LECA</name>
<feature type="region of interest" description="Disordered" evidence="1">
    <location>
        <begin position="47"/>
        <end position="89"/>
    </location>
</feature>
<feature type="compositionally biased region" description="Basic and acidic residues" evidence="1">
    <location>
        <begin position="47"/>
        <end position="57"/>
    </location>
</feature>
<comment type="caution">
    <text evidence="2">The sequence shown here is derived from an EMBL/GenBank/DDBJ whole genome shotgun (WGS) entry which is preliminary data.</text>
</comment>
<protein>
    <submittedName>
        <fullName evidence="2">Uncharacterized protein</fullName>
    </submittedName>
</protein>
<keyword evidence="3" id="KW-1185">Reference proteome</keyword>
<dbReference type="PANTHER" id="PTHR43628">
    <property type="entry name" value="ACTIVATOR OF C KINASE PROTEIN 1-RELATED"/>
    <property type="match status" value="1"/>
</dbReference>